<gene>
    <name evidence="2" type="ORF">HER31_15385</name>
</gene>
<dbReference type="AlphaFoldDB" id="A0A6H1UGF0"/>
<dbReference type="Gene3D" id="3.40.630.30">
    <property type="match status" value="1"/>
</dbReference>
<dbReference type="EMBL" id="CP051180">
    <property type="protein sequence ID" value="QIZ78161.1"/>
    <property type="molecule type" value="Genomic_DNA"/>
</dbReference>
<dbReference type="KEGG" id="fes:HER31_15385"/>
<evidence type="ECO:0000313" key="3">
    <source>
        <dbReference type="Proteomes" id="UP000501602"/>
    </source>
</evidence>
<protein>
    <submittedName>
        <fullName evidence="2">GNAT family N-acetyltransferase</fullName>
    </submittedName>
</protein>
<dbReference type="Proteomes" id="UP000501602">
    <property type="component" value="Chromosome"/>
</dbReference>
<evidence type="ECO:0000313" key="2">
    <source>
        <dbReference type="EMBL" id="QIZ78161.1"/>
    </source>
</evidence>
<dbReference type="InterPro" id="IPR000182">
    <property type="entry name" value="GNAT_dom"/>
</dbReference>
<dbReference type="Pfam" id="PF13508">
    <property type="entry name" value="Acetyltransf_7"/>
    <property type="match status" value="1"/>
</dbReference>
<sequence>MTPQWLTSIQTPLASAFYKRCGSKEKAKADERVAVIRDNSQQIVASLRLRRIGGHWLLRALLVDPQRRQQGIALQLLQFVGAQNPEPIWCFPYPHLQSLYHQADYQLVAEAPEPILTAYNVYLNRQPLLLMCCNR</sequence>
<name>A0A6H1UGF0_9GAMM</name>
<evidence type="ECO:0000259" key="1">
    <source>
        <dbReference type="PROSITE" id="PS51186"/>
    </source>
</evidence>
<keyword evidence="2" id="KW-0808">Transferase</keyword>
<dbReference type="CDD" id="cd04301">
    <property type="entry name" value="NAT_SF"/>
    <property type="match status" value="1"/>
</dbReference>
<dbReference type="SUPFAM" id="SSF55729">
    <property type="entry name" value="Acyl-CoA N-acyltransferases (Nat)"/>
    <property type="match status" value="1"/>
</dbReference>
<dbReference type="RefSeq" id="WP_168661857.1">
    <property type="nucleotide sequence ID" value="NZ_CP051180.1"/>
</dbReference>
<proteinExistence type="predicted"/>
<feature type="domain" description="N-acetyltransferase" evidence="1">
    <location>
        <begin position="1"/>
        <end position="126"/>
    </location>
</feature>
<dbReference type="GO" id="GO:0016747">
    <property type="term" value="F:acyltransferase activity, transferring groups other than amino-acyl groups"/>
    <property type="evidence" value="ECO:0007669"/>
    <property type="project" value="InterPro"/>
</dbReference>
<dbReference type="PROSITE" id="PS51186">
    <property type="entry name" value="GNAT"/>
    <property type="match status" value="1"/>
</dbReference>
<keyword evidence="3" id="KW-1185">Reference proteome</keyword>
<reference evidence="2 3" key="1">
    <citation type="submission" date="2020-04" db="EMBL/GenBank/DDBJ databases">
        <title>Ferrimonas sp. S7 isolated from sea water.</title>
        <authorList>
            <person name="Bae S.S."/>
            <person name="Baek K."/>
        </authorList>
    </citation>
    <scope>NUCLEOTIDE SEQUENCE [LARGE SCALE GENOMIC DNA]</scope>
    <source>
        <strain evidence="2 3">S7</strain>
    </source>
</reference>
<dbReference type="InterPro" id="IPR016181">
    <property type="entry name" value="Acyl_CoA_acyltransferase"/>
</dbReference>
<organism evidence="2 3">
    <name type="scientific">Ferrimonas lipolytica</name>
    <dbReference type="NCBI Taxonomy" id="2724191"/>
    <lineage>
        <taxon>Bacteria</taxon>
        <taxon>Pseudomonadati</taxon>
        <taxon>Pseudomonadota</taxon>
        <taxon>Gammaproteobacteria</taxon>
        <taxon>Alteromonadales</taxon>
        <taxon>Ferrimonadaceae</taxon>
        <taxon>Ferrimonas</taxon>
    </lineage>
</organism>
<accession>A0A6H1UGF0</accession>